<keyword evidence="8" id="KW-0997">Cell inner membrane</keyword>
<evidence type="ECO:0000313" key="9">
    <source>
        <dbReference type="EMBL" id="QDA55176.1"/>
    </source>
</evidence>
<dbReference type="RefSeq" id="WP_139688606.1">
    <property type="nucleotide sequence ID" value="NZ_CP040882.1"/>
</dbReference>
<sequence length="503" mass="54617">MESFVNTLNSIIWSPVLVGLCLCAGLFFSIRSRFVQIRMIPEMWRLIFQKKEDDIGLSSFQALTMTLASRVGTGNIAGVATAICFGGPGALFWMWMVAFLGASSAFVESTLGQIYKEKIDGQYRGGPAFYIEKGLNCKPYAWAFAIVTILASVFFCPGVQSNTIAAAWSQAFEIEPPITAAIIATLLCFIIFGGLKRIAQFTSIVVPFMAQAYIVVAVIIVGVNYEQIPHVLGLIISSAFGMDSILGGMLGAAISWGVKRGIYSNEAGQGTAPHASSAAAVSHPVKQGLVQAFSVYIDTLFVCTATGLMVLMTGCYNIVDPNGAVLHEGLPGVEAGPVYTQLAIDQLMPGWGGPFIAIAIFFFAFTTILGYYYMAETNTAYLNRTIKKPILMLVVKVVFLGTVAFGTLRASSLIWAMADVGVGMMAYLNLTAILLLQSIAFIALKDYEYQKKLYINPIFHPDQLNIKNATYWDSDRAEKNLVVEESQGVDNLNDISKVRSHTN</sequence>
<keyword evidence="5 8" id="KW-0812">Transmembrane</keyword>
<evidence type="ECO:0000256" key="5">
    <source>
        <dbReference type="ARBA" id="ARBA00022692"/>
    </source>
</evidence>
<keyword evidence="10" id="KW-1185">Reference proteome</keyword>
<dbReference type="Pfam" id="PF01235">
    <property type="entry name" value="Na_Ala_symp"/>
    <property type="match status" value="1"/>
</dbReference>
<accession>A0ABX5VGD0</accession>
<feature type="transmembrane region" description="Helical" evidence="8">
    <location>
        <begin position="12"/>
        <end position="30"/>
    </location>
</feature>
<feature type="transmembrane region" description="Helical" evidence="8">
    <location>
        <begin position="355"/>
        <end position="373"/>
    </location>
</feature>
<feature type="transmembrane region" description="Helical" evidence="8">
    <location>
        <begin position="174"/>
        <end position="192"/>
    </location>
</feature>
<dbReference type="InterPro" id="IPR001463">
    <property type="entry name" value="Na/Ala_symport"/>
</dbReference>
<protein>
    <submittedName>
        <fullName evidence="9">Alanine:cation symporter family protein</fullName>
    </submittedName>
</protein>
<evidence type="ECO:0000313" key="10">
    <source>
        <dbReference type="Proteomes" id="UP000308889"/>
    </source>
</evidence>
<name>A0ABX5VGD0_9BURK</name>
<dbReference type="EMBL" id="CP040882">
    <property type="protein sequence ID" value="QDA55176.1"/>
    <property type="molecule type" value="Genomic_DNA"/>
</dbReference>
<dbReference type="Gene3D" id="1.20.1740.10">
    <property type="entry name" value="Amino acid/polyamine transporter I"/>
    <property type="match status" value="1"/>
</dbReference>
<evidence type="ECO:0000256" key="3">
    <source>
        <dbReference type="ARBA" id="ARBA00022448"/>
    </source>
</evidence>
<keyword evidence="3 8" id="KW-0813">Transport</keyword>
<dbReference type="PRINTS" id="PR00175">
    <property type="entry name" value="NAALASMPORT"/>
</dbReference>
<dbReference type="NCBIfam" id="TIGR00835">
    <property type="entry name" value="agcS"/>
    <property type="match status" value="1"/>
</dbReference>
<feature type="transmembrane region" description="Helical" evidence="8">
    <location>
        <begin position="424"/>
        <end position="444"/>
    </location>
</feature>
<evidence type="ECO:0000256" key="4">
    <source>
        <dbReference type="ARBA" id="ARBA00022475"/>
    </source>
</evidence>
<reference evidence="10" key="1">
    <citation type="submission" date="2019-06" db="EMBL/GenBank/DDBJ databases">
        <authorList>
            <person name="Oh B.S."/>
        </authorList>
    </citation>
    <scope>NUCLEOTIDE SEQUENCE [LARGE SCALE GENOMIC DNA]</scope>
    <source>
        <strain evidence="10">KGMB03119</strain>
    </source>
</reference>
<dbReference type="PANTHER" id="PTHR30330">
    <property type="entry name" value="AGSS FAMILY TRANSPORTER, SODIUM-ALANINE"/>
    <property type="match status" value="1"/>
</dbReference>
<feature type="transmembrane region" description="Helical" evidence="8">
    <location>
        <begin position="204"/>
        <end position="225"/>
    </location>
</feature>
<evidence type="ECO:0000256" key="8">
    <source>
        <dbReference type="RuleBase" id="RU363064"/>
    </source>
</evidence>
<keyword evidence="8" id="KW-0769">Symport</keyword>
<feature type="transmembrane region" description="Helical" evidence="8">
    <location>
        <begin position="231"/>
        <end position="254"/>
    </location>
</feature>
<dbReference type="PANTHER" id="PTHR30330:SF7">
    <property type="entry name" value="SODIUM_PROTON-DEPENDENT ALANINE CARRIER PROTEIN YRBD-RELATED"/>
    <property type="match status" value="1"/>
</dbReference>
<evidence type="ECO:0000256" key="6">
    <source>
        <dbReference type="ARBA" id="ARBA00022989"/>
    </source>
</evidence>
<feature type="transmembrane region" description="Helical" evidence="8">
    <location>
        <begin position="140"/>
        <end position="168"/>
    </location>
</feature>
<comment type="subcellular location">
    <subcellularLocation>
        <location evidence="8">Cell inner membrane</location>
        <topology evidence="8">Multi-pass membrane protein</topology>
    </subcellularLocation>
    <subcellularLocation>
        <location evidence="1">Cell membrane</location>
        <topology evidence="1">Multi-pass membrane protein</topology>
    </subcellularLocation>
</comment>
<feature type="transmembrane region" description="Helical" evidence="8">
    <location>
        <begin position="393"/>
        <end position="418"/>
    </location>
</feature>
<evidence type="ECO:0000256" key="2">
    <source>
        <dbReference type="ARBA" id="ARBA00009261"/>
    </source>
</evidence>
<dbReference type="PROSITE" id="PS00873">
    <property type="entry name" value="NA_ALANINE_SYMP"/>
    <property type="match status" value="1"/>
</dbReference>
<evidence type="ECO:0000256" key="7">
    <source>
        <dbReference type="ARBA" id="ARBA00023136"/>
    </source>
</evidence>
<comment type="similarity">
    <text evidence="2 8">Belongs to the alanine or glycine:cation symporter (AGCS) (TC 2.A.25) family.</text>
</comment>
<gene>
    <name evidence="9" type="ORF">FG381_09690</name>
</gene>
<evidence type="ECO:0000256" key="1">
    <source>
        <dbReference type="ARBA" id="ARBA00004651"/>
    </source>
</evidence>
<keyword evidence="4" id="KW-1003">Cell membrane</keyword>
<dbReference type="Proteomes" id="UP000308889">
    <property type="component" value="Chromosome"/>
</dbReference>
<proteinExistence type="inferred from homology"/>
<organism evidence="9 10">
    <name type="scientific">Sutterella faecalis</name>
    <dbReference type="NCBI Taxonomy" id="2584944"/>
    <lineage>
        <taxon>Bacteria</taxon>
        <taxon>Pseudomonadati</taxon>
        <taxon>Pseudomonadota</taxon>
        <taxon>Betaproteobacteria</taxon>
        <taxon>Burkholderiales</taxon>
        <taxon>Sutterellaceae</taxon>
        <taxon>Sutterella</taxon>
    </lineage>
</organism>
<keyword evidence="7 8" id="KW-0472">Membrane</keyword>
<keyword evidence="6 8" id="KW-1133">Transmembrane helix</keyword>